<reference evidence="4" key="2">
    <citation type="submission" date="2022-11" db="EMBL/GenBank/DDBJ databases">
        <title>Draft genome sequence of Sellimonas catena strain 18CBH55.</title>
        <authorList>
            <person name="Hisatomi A."/>
            <person name="Ohkuma M."/>
            <person name="Sakamoto M."/>
        </authorList>
    </citation>
    <scope>NUCLEOTIDE SEQUENCE</scope>
    <source>
        <strain evidence="4">18CBH55</strain>
    </source>
</reference>
<dbReference type="PROSITE" id="PS51186">
    <property type="entry name" value="GNAT"/>
    <property type="match status" value="1"/>
</dbReference>
<dbReference type="Proteomes" id="UP001145094">
    <property type="component" value="Unassembled WGS sequence"/>
</dbReference>
<gene>
    <name evidence="4" type="ORF">Selli2_25800</name>
</gene>
<dbReference type="InterPro" id="IPR000182">
    <property type="entry name" value="GNAT_dom"/>
</dbReference>
<dbReference type="RefSeq" id="WP_138372715.1">
    <property type="nucleotide sequence ID" value="NZ_BSCH01000017.1"/>
</dbReference>
<dbReference type="EMBL" id="BSCH01000017">
    <property type="protein sequence ID" value="GLG91153.1"/>
    <property type="molecule type" value="Genomic_DNA"/>
</dbReference>
<dbReference type="SUPFAM" id="SSF55729">
    <property type="entry name" value="Acyl-CoA N-acyltransferases (Nat)"/>
    <property type="match status" value="1"/>
</dbReference>
<keyword evidence="2" id="KW-0012">Acyltransferase</keyword>
<organism evidence="4 5">
    <name type="scientific">Sellimonas catena</name>
    <dbReference type="NCBI Taxonomy" id="2994035"/>
    <lineage>
        <taxon>Bacteria</taxon>
        <taxon>Bacillati</taxon>
        <taxon>Bacillota</taxon>
        <taxon>Clostridia</taxon>
        <taxon>Lachnospirales</taxon>
        <taxon>Lachnospiraceae</taxon>
        <taxon>Sellimonas</taxon>
    </lineage>
</organism>
<evidence type="ECO:0000256" key="2">
    <source>
        <dbReference type="ARBA" id="ARBA00023315"/>
    </source>
</evidence>
<dbReference type="Gene3D" id="3.40.630.30">
    <property type="match status" value="1"/>
</dbReference>
<proteinExistence type="predicted"/>
<reference evidence="4" key="3">
    <citation type="journal article" date="2023" name="Int. J. Syst. Evol. Microbiol.">
        <title>Sellimonas catena sp. nov., isolated from human faeces.</title>
        <authorList>
            <person name="Hisatomi A."/>
            <person name="Ohkuma M."/>
            <person name="Sakamoto M."/>
        </authorList>
    </citation>
    <scope>NUCLEOTIDE SEQUENCE</scope>
    <source>
        <strain evidence="4">18CBH55</strain>
    </source>
</reference>
<name>A0A9W6CJR4_9FIRM</name>
<sequence length="153" mass="17792">MQIRIANENDVEALRRLYRELEADGVKYQPEHFVIGYRSDAFFQEIFESGNQDILVAEEEGTVIGFSHVMILKQKEVACLRPQTVVYIQDLDVMESERSRGIGTLLMNASKEYGKKYGADFIRTQVFPQNTAGIRFYERNGFREMMKTIECQF</sequence>
<evidence type="ECO:0000259" key="3">
    <source>
        <dbReference type="PROSITE" id="PS51186"/>
    </source>
</evidence>
<dbReference type="CDD" id="cd04301">
    <property type="entry name" value="NAT_SF"/>
    <property type="match status" value="1"/>
</dbReference>
<dbReference type="GO" id="GO:0016747">
    <property type="term" value="F:acyltransferase activity, transferring groups other than amino-acyl groups"/>
    <property type="evidence" value="ECO:0007669"/>
    <property type="project" value="InterPro"/>
</dbReference>
<accession>A0A9W6CJR4</accession>
<dbReference type="InterPro" id="IPR016181">
    <property type="entry name" value="Acyl_CoA_acyltransferase"/>
</dbReference>
<evidence type="ECO:0000256" key="1">
    <source>
        <dbReference type="ARBA" id="ARBA00022679"/>
    </source>
</evidence>
<dbReference type="AlphaFoldDB" id="A0A9W6CJR4"/>
<evidence type="ECO:0000313" key="5">
    <source>
        <dbReference type="Proteomes" id="UP001145094"/>
    </source>
</evidence>
<protein>
    <submittedName>
        <fullName evidence="4">N-acetyltransferase</fullName>
    </submittedName>
</protein>
<dbReference type="PANTHER" id="PTHR43877">
    <property type="entry name" value="AMINOALKYLPHOSPHONATE N-ACETYLTRANSFERASE-RELATED-RELATED"/>
    <property type="match status" value="1"/>
</dbReference>
<evidence type="ECO:0000313" key="4">
    <source>
        <dbReference type="EMBL" id="GLG91153.1"/>
    </source>
</evidence>
<dbReference type="Pfam" id="PF00583">
    <property type="entry name" value="Acetyltransf_1"/>
    <property type="match status" value="1"/>
</dbReference>
<feature type="domain" description="N-acetyltransferase" evidence="3">
    <location>
        <begin position="1"/>
        <end position="153"/>
    </location>
</feature>
<dbReference type="PANTHER" id="PTHR43877:SF2">
    <property type="entry name" value="AMINOALKYLPHOSPHONATE N-ACETYLTRANSFERASE-RELATED"/>
    <property type="match status" value="1"/>
</dbReference>
<keyword evidence="1" id="KW-0808">Transferase</keyword>
<reference evidence="4" key="1">
    <citation type="submission" date="2022-11" db="EMBL/GenBank/DDBJ databases">
        <title>Draft genome sequence of Sellimonas catena strain 18CBH55.</title>
        <authorList>
            <person name="Atsushi H."/>
            <person name="Moriya O."/>
            <person name="Mitsuo S."/>
        </authorList>
    </citation>
    <scope>NUCLEOTIDE SEQUENCE</scope>
    <source>
        <strain evidence="4">18CBH55</strain>
    </source>
</reference>
<dbReference type="InterPro" id="IPR050832">
    <property type="entry name" value="Bact_Acetyltransf"/>
</dbReference>
<comment type="caution">
    <text evidence="4">The sequence shown here is derived from an EMBL/GenBank/DDBJ whole genome shotgun (WGS) entry which is preliminary data.</text>
</comment>